<feature type="non-terminal residue" evidence="1">
    <location>
        <position position="1"/>
    </location>
</feature>
<proteinExistence type="predicted"/>
<gene>
    <name evidence="1" type="ORF">S06H3_25235</name>
</gene>
<dbReference type="AlphaFoldDB" id="X1NYY8"/>
<accession>X1NYY8</accession>
<protein>
    <submittedName>
        <fullName evidence="1">Uncharacterized protein</fullName>
    </submittedName>
</protein>
<feature type="non-terminal residue" evidence="1">
    <location>
        <position position="34"/>
    </location>
</feature>
<organism evidence="1">
    <name type="scientific">marine sediment metagenome</name>
    <dbReference type="NCBI Taxonomy" id="412755"/>
    <lineage>
        <taxon>unclassified sequences</taxon>
        <taxon>metagenomes</taxon>
        <taxon>ecological metagenomes</taxon>
    </lineage>
</organism>
<dbReference type="EMBL" id="BARV01014478">
    <property type="protein sequence ID" value="GAI31965.1"/>
    <property type="molecule type" value="Genomic_DNA"/>
</dbReference>
<evidence type="ECO:0000313" key="1">
    <source>
        <dbReference type="EMBL" id="GAI31965.1"/>
    </source>
</evidence>
<name>X1NYY8_9ZZZZ</name>
<reference evidence="1" key="1">
    <citation type="journal article" date="2014" name="Front. Microbiol.">
        <title>High frequency of phylogenetically diverse reductive dehalogenase-homologous genes in deep subseafloor sedimentary metagenomes.</title>
        <authorList>
            <person name="Kawai M."/>
            <person name="Futagami T."/>
            <person name="Toyoda A."/>
            <person name="Takaki Y."/>
            <person name="Nishi S."/>
            <person name="Hori S."/>
            <person name="Arai W."/>
            <person name="Tsubouchi T."/>
            <person name="Morono Y."/>
            <person name="Uchiyama I."/>
            <person name="Ito T."/>
            <person name="Fujiyama A."/>
            <person name="Inagaki F."/>
            <person name="Takami H."/>
        </authorList>
    </citation>
    <scope>NUCLEOTIDE SEQUENCE</scope>
    <source>
        <strain evidence="1">Expedition CK06-06</strain>
    </source>
</reference>
<comment type="caution">
    <text evidence="1">The sequence shown here is derived from an EMBL/GenBank/DDBJ whole genome shotgun (WGS) entry which is preliminary data.</text>
</comment>
<sequence length="34" mass="3814">QGIERRVSQDATVLPVVWRTDKFSGEVTAGNLRK</sequence>